<feature type="compositionally biased region" description="Basic and acidic residues" evidence="3">
    <location>
        <begin position="248"/>
        <end position="257"/>
    </location>
</feature>
<gene>
    <name evidence="4" type="ORF">ASPZODRAFT_117274</name>
</gene>
<name>A0A1L9SHM8_9EURO</name>
<feature type="compositionally biased region" description="Acidic residues" evidence="3">
    <location>
        <begin position="274"/>
        <end position="288"/>
    </location>
</feature>
<dbReference type="Pfam" id="PF08243">
    <property type="entry name" value="SPT2"/>
    <property type="match status" value="1"/>
</dbReference>
<keyword evidence="5" id="KW-1185">Reference proteome</keyword>
<feature type="compositionally biased region" description="Polar residues" evidence="3">
    <location>
        <begin position="82"/>
        <end position="97"/>
    </location>
</feature>
<organism evidence="4 5">
    <name type="scientific">Penicilliopsis zonata CBS 506.65</name>
    <dbReference type="NCBI Taxonomy" id="1073090"/>
    <lineage>
        <taxon>Eukaryota</taxon>
        <taxon>Fungi</taxon>
        <taxon>Dikarya</taxon>
        <taxon>Ascomycota</taxon>
        <taxon>Pezizomycotina</taxon>
        <taxon>Eurotiomycetes</taxon>
        <taxon>Eurotiomycetidae</taxon>
        <taxon>Eurotiales</taxon>
        <taxon>Aspergillaceae</taxon>
        <taxon>Penicilliopsis</taxon>
    </lineage>
</organism>
<evidence type="ECO:0000256" key="1">
    <source>
        <dbReference type="ARBA" id="ARBA00006461"/>
    </source>
</evidence>
<protein>
    <recommendedName>
        <fullName evidence="6">SPT2 chromatin protein</fullName>
    </recommendedName>
</protein>
<evidence type="ECO:0000256" key="2">
    <source>
        <dbReference type="ARBA" id="ARBA00023054"/>
    </source>
</evidence>
<accession>A0A1L9SHM8</accession>
<keyword evidence="2" id="KW-0175">Coiled coil</keyword>
<sequence length="350" mass="37644">MSFLDSVLSSIETGKPSPIPPPKPAPSRSPAPAVSTIAEKSGSLKSTSVSQDVHSNGGQATTTTGTKRKAEEQLRRPPKLDTQVSSKPTISKSTPLSAVSKPRPPSTSTNLKSAKPPNTVSSGPSAPSKIISSTASSKAPPKGSYADLMAKAKALQEKAPAQVGMFRHQSAPKERVSKVERKRRVAEAQVKEKDVKIGKKPSPVSGAAAAKDKARDGSISRKPEEPSYKGTARPSQTPAYRGTSGLPAKRDPNDRYRQGQSSYGRRSRGNEYLGTDEEDEGDVYDDHDDYYSDASSDMEAGLDDMESEEAAALAAAKREDEEEWRAELAAKKDKLERRQKLTILASKQRR</sequence>
<evidence type="ECO:0000256" key="3">
    <source>
        <dbReference type="SAM" id="MobiDB-lite"/>
    </source>
</evidence>
<dbReference type="GeneID" id="34607635"/>
<dbReference type="InterPro" id="IPR013256">
    <property type="entry name" value="Chromatin_SPT2"/>
</dbReference>
<proteinExistence type="inferred from homology"/>
<evidence type="ECO:0008006" key="6">
    <source>
        <dbReference type="Google" id="ProtNLM"/>
    </source>
</evidence>
<dbReference type="EMBL" id="KV878342">
    <property type="protein sequence ID" value="OJJ46637.1"/>
    <property type="molecule type" value="Genomic_DNA"/>
</dbReference>
<reference evidence="5" key="1">
    <citation type="journal article" date="2017" name="Genome Biol.">
        <title>Comparative genomics reveals high biological diversity and specific adaptations in the industrially and medically important fungal genus Aspergillus.</title>
        <authorList>
            <person name="de Vries R.P."/>
            <person name="Riley R."/>
            <person name="Wiebenga A."/>
            <person name="Aguilar-Osorio G."/>
            <person name="Amillis S."/>
            <person name="Uchima C.A."/>
            <person name="Anderluh G."/>
            <person name="Asadollahi M."/>
            <person name="Askin M."/>
            <person name="Barry K."/>
            <person name="Battaglia E."/>
            <person name="Bayram O."/>
            <person name="Benocci T."/>
            <person name="Braus-Stromeyer S.A."/>
            <person name="Caldana C."/>
            <person name="Canovas D."/>
            <person name="Cerqueira G.C."/>
            <person name="Chen F."/>
            <person name="Chen W."/>
            <person name="Choi C."/>
            <person name="Clum A."/>
            <person name="Dos Santos R.A."/>
            <person name="Damasio A.R."/>
            <person name="Diallinas G."/>
            <person name="Emri T."/>
            <person name="Fekete E."/>
            <person name="Flipphi M."/>
            <person name="Freyberg S."/>
            <person name="Gallo A."/>
            <person name="Gournas C."/>
            <person name="Habgood R."/>
            <person name="Hainaut M."/>
            <person name="Harispe M.L."/>
            <person name="Henrissat B."/>
            <person name="Hilden K.S."/>
            <person name="Hope R."/>
            <person name="Hossain A."/>
            <person name="Karabika E."/>
            <person name="Karaffa L."/>
            <person name="Karanyi Z."/>
            <person name="Krasevec N."/>
            <person name="Kuo A."/>
            <person name="Kusch H."/>
            <person name="LaButti K."/>
            <person name="Lagendijk E.L."/>
            <person name="Lapidus A."/>
            <person name="Levasseur A."/>
            <person name="Lindquist E."/>
            <person name="Lipzen A."/>
            <person name="Logrieco A.F."/>
            <person name="MacCabe A."/>
            <person name="Maekelae M.R."/>
            <person name="Malavazi I."/>
            <person name="Melin P."/>
            <person name="Meyer V."/>
            <person name="Mielnichuk N."/>
            <person name="Miskei M."/>
            <person name="Molnar A.P."/>
            <person name="Mule G."/>
            <person name="Ngan C.Y."/>
            <person name="Orejas M."/>
            <person name="Orosz E."/>
            <person name="Ouedraogo J.P."/>
            <person name="Overkamp K.M."/>
            <person name="Park H.-S."/>
            <person name="Perrone G."/>
            <person name="Piumi F."/>
            <person name="Punt P.J."/>
            <person name="Ram A.F."/>
            <person name="Ramon A."/>
            <person name="Rauscher S."/>
            <person name="Record E."/>
            <person name="Riano-Pachon D.M."/>
            <person name="Robert V."/>
            <person name="Roehrig J."/>
            <person name="Ruller R."/>
            <person name="Salamov A."/>
            <person name="Salih N.S."/>
            <person name="Samson R.A."/>
            <person name="Sandor E."/>
            <person name="Sanguinetti M."/>
            <person name="Schuetze T."/>
            <person name="Sepcic K."/>
            <person name="Shelest E."/>
            <person name="Sherlock G."/>
            <person name="Sophianopoulou V."/>
            <person name="Squina F.M."/>
            <person name="Sun H."/>
            <person name="Susca A."/>
            <person name="Todd R.B."/>
            <person name="Tsang A."/>
            <person name="Unkles S.E."/>
            <person name="van de Wiele N."/>
            <person name="van Rossen-Uffink D."/>
            <person name="Oliveira J.V."/>
            <person name="Vesth T.C."/>
            <person name="Visser J."/>
            <person name="Yu J.-H."/>
            <person name="Zhou M."/>
            <person name="Andersen M.R."/>
            <person name="Archer D.B."/>
            <person name="Baker S.E."/>
            <person name="Benoit I."/>
            <person name="Brakhage A.A."/>
            <person name="Braus G.H."/>
            <person name="Fischer R."/>
            <person name="Frisvad J.C."/>
            <person name="Goldman G.H."/>
            <person name="Houbraken J."/>
            <person name="Oakley B."/>
            <person name="Pocsi I."/>
            <person name="Scazzocchio C."/>
            <person name="Seiboth B."/>
            <person name="vanKuyk P.A."/>
            <person name="Wortman J."/>
            <person name="Dyer P.S."/>
            <person name="Grigoriev I.V."/>
        </authorList>
    </citation>
    <scope>NUCLEOTIDE SEQUENCE [LARGE SCALE GENOMIC DNA]</scope>
    <source>
        <strain evidence="5">CBS 506.65</strain>
    </source>
</reference>
<feature type="compositionally biased region" description="Polar residues" evidence="3">
    <location>
        <begin position="106"/>
        <end position="123"/>
    </location>
</feature>
<feature type="compositionally biased region" description="Polar residues" evidence="3">
    <location>
        <begin position="43"/>
        <end position="65"/>
    </location>
</feature>
<comment type="similarity">
    <text evidence="1">Belongs to the SPT2 family.</text>
</comment>
<dbReference type="VEuPathDB" id="FungiDB:ASPZODRAFT_117274"/>
<dbReference type="SMART" id="SM00784">
    <property type="entry name" value="SPT2"/>
    <property type="match status" value="1"/>
</dbReference>
<evidence type="ECO:0000313" key="4">
    <source>
        <dbReference type="EMBL" id="OJJ46637.1"/>
    </source>
</evidence>
<feature type="compositionally biased region" description="Pro residues" evidence="3">
    <location>
        <begin position="17"/>
        <end position="29"/>
    </location>
</feature>
<dbReference type="OrthoDB" id="5430658at2759"/>
<feature type="compositionally biased region" description="Basic and acidic residues" evidence="3">
    <location>
        <begin position="171"/>
        <end position="197"/>
    </location>
</feature>
<feature type="region of interest" description="Disordered" evidence="3">
    <location>
        <begin position="1"/>
        <end position="144"/>
    </location>
</feature>
<feature type="region of interest" description="Disordered" evidence="3">
    <location>
        <begin position="157"/>
        <end position="303"/>
    </location>
</feature>
<dbReference type="STRING" id="1073090.A0A1L9SHM8"/>
<feature type="compositionally biased region" description="Low complexity" evidence="3">
    <location>
        <begin position="124"/>
        <end position="142"/>
    </location>
</feature>
<evidence type="ECO:0000313" key="5">
    <source>
        <dbReference type="Proteomes" id="UP000184188"/>
    </source>
</evidence>
<dbReference type="RefSeq" id="XP_022581147.1">
    <property type="nucleotide sequence ID" value="XM_022721170.1"/>
</dbReference>
<dbReference type="Proteomes" id="UP000184188">
    <property type="component" value="Unassembled WGS sequence"/>
</dbReference>
<feature type="compositionally biased region" description="Basic and acidic residues" evidence="3">
    <location>
        <begin position="68"/>
        <end position="79"/>
    </location>
</feature>
<feature type="compositionally biased region" description="Basic and acidic residues" evidence="3">
    <location>
        <begin position="210"/>
        <end position="227"/>
    </location>
</feature>
<dbReference type="AlphaFoldDB" id="A0A1L9SHM8"/>